<organism evidence="5 6">
    <name type="scientific">Rhizophlyctis rosea</name>
    <dbReference type="NCBI Taxonomy" id="64517"/>
    <lineage>
        <taxon>Eukaryota</taxon>
        <taxon>Fungi</taxon>
        <taxon>Fungi incertae sedis</taxon>
        <taxon>Chytridiomycota</taxon>
        <taxon>Chytridiomycota incertae sedis</taxon>
        <taxon>Chytridiomycetes</taxon>
        <taxon>Rhizophlyctidales</taxon>
        <taxon>Rhizophlyctidaceae</taxon>
        <taxon>Rhizophlyctis</taxon>
    </lineage>
</organism>
<evidence type="ECO:0000313" key="6">
    <source>
        <dbReference type="Proteomes" id="UP001212841"/>
    </source>
</evidence>
<accession>A0AAD5SHD2</accession>
<dbReference type="Proteomes" id="UP001212841">
    <property type="component" value="Unassembled WGS sequence"/>
</dbReference>
<feature type="region of interest" description="Disordered" evidence="1">
    <location>
        <begin position="192"/>
        <end position="237"/>
    </location>
</feature>
<dbReference type="EMBL" id="JADGJD010000108">
    <property type="protein sequence ID" value="KAJ3054891.1"/>
    <property type="molecule type" value="Genomic_DNA"/>
</dbReference>
<feature type="compositionally biased region" description="Low complexity" evidence="1">
    <location>
        <begin position="201"/>
        <end position="226"/>
    </location>
</feature>
<dbReference type="InterPro" id="IPR013863">
    <property type="entry name" value="VID27_C"/>
</dbReference>
<dbReference type="InterPro" id="IPR040979">
    <property type="entry name" value="Vid27_N"/>
</dbReference>
<proteinExistence type="predicted"/>
<dbReference type="GO" id="GO:0005737">
    <property type="term" value="C:cytoplasm"/>
    <property type="evidence" value="ECO:0007669"/>
    <property type="project" value="TreeGrafter"/>
</dbReference>
<feature type="domain" description="Vacuolar import/degradation Vid27 C-terminal" evidence="2">
    <location>
        <begin position="425"/>
        <end position="763"/>
    </location>
</feature>
<name>A0AAD5SHD2_9FUNG</name>
<comment type="caution">
    <text evidence="5">The sequence shown here is derived from an EMBL/GenBank/DDBJ whole genome shotgun (WGS) entry which is preliminary data.</text>
</comment>
<sequence length="775" mass="87131">MFLLKAVSNILFGKTDDNLIQLPSGQLFRLDPSNPKGGRELVFKDAAATIRRTTTPYNYTIVITRVYEEGEDELDRNESDDPDDLLGDGDNDEKSFLIDEVLRFRRLGGRTGPQSLIWAEASDVVDKSNKGFIRGWEFAVDPSTADSTSRLFEETIYGCMFERQHSVSHADASDADFANYVEKVKAAAAGCPIGTKSKTSTPQKPATTPRQQQAQPSAASPASPKQTLPPLSKPVPPTGEVVADVEAQLYLFDVRVNHFVPMRDIVTVQIMKVGNFRYNLVVKEKEDGTAFISQPLEDRMNPVFSGEHHSFIWVWVDEAGRPIYSWSLKFNDETNENAFKHAFTQGMYETLNEEKFTKVKKDEQDYLMNAYQEDVEMADAFEDAEEGEEWEEEKEEDEEEGEEAVGGADSEDEDLAAHNADRGSKNSQLAVGYKHDRSFVVRGNKIGVFKHTEDDQLKFATTINNVKTLDGKVFSPRKVMLHNQDSSMLMMNPTNEYQIYRMDLERGTVVEEWKVHDHIKVDEMVPDTKYAQLTPQQTLIGLNRNALFRIDPRLGGNKLVEEQSKQYESKTDFNCAATTGKGELAVGSSKGEIRMFNKLGIRAKTALPGLGDPIIGIDTTENGRWIIATCRNYLLLIDTEIPGEGGSTGFTKAMGQKKPVPKRLQLKPEHVAWMGMPVSFTPARFNTGEGEEKSIVTSSGPYVITWNFRRAKQGRLYDYSMKKYTDNVVADNFKYGQDKALIVTLPENVEMVTKSKLQTPVKLMKSRNAYVNSPY</sequence>
<dbReference type="InterPro" id="IPR040458">
    <property type="entry name" value="Vid27"/>
</dbReference>
<dbReference type="PANTHER" id="PTHR31913">
    <property type="entry name" value="VACUOLAR IMPORT AND DEGRADATION PROTEIN 27"/>
    <property type="match status" value="1"/>
</dbReference>
<dbReference type="AlphaFoldDB" id="A0AAD5SHD2"/>
<feature type="region of interest" description="Disordered" evidence="1">
    <location>
        <begin position="71"/>
        <end position="91"/>
    </location>
</feature>
<dbReference type="InterPro" id="IPR011044">
    <property type="entry name" value="Quino_amine_DH_bsu"/>
</dbReference>
<dbReference type="PANTHER" id="PTHR31913:SF0">
    <property type="entry name" value="VACUOLAR IMPORT AND DEGRADATION PROTEIN 27"/>
    <property type="match status" value="1"/>
</dbReference>
<dbReference type="Pfam" id="PF17748">
    <property type="entry name" value="VID27_N"/>
    <property type="match status" value="1"/>
</dbReference>
<dbReference type="SUPFAM" id="SSF50969">
    <property type="entry name" value="YVTN repeat-like/Quinoprotein amine dehydrogenase"/>
    <property type="match status" value="1"/>
</dbReference>
<gene>
    <name evidence="5" type="ORF">HK097_000467</name>
</gene>
<feature type="region of interest" description="Disordered" evidence="1">
    <location>
        <begin position="381"/>
        <end position="410"/>
    </location>
</feature>
<feature type="domain" description="Vid27 N-terminal" evidence="4">
    <location>
        <begin position="1"/>
        <end position="180"/>
    </location>
</feature>
<feature type="domain" description="Vid27 PH-like" evidence="3">
    <location>
        <begin position="240"/>
        <end position="350"/>
    </location>
</feature>
<evidence type="ECO:0008006" key="7">
    <source>
        <dbReference type="Google" id="ProtNLM"/>
    </source>
</evidence>
<protein>
    <recommendedName>
        <fullName evidence="7">VID27 cytoplasmic protein</fullName>
    </recommendedName>
</protein>
<evidence type="ECO:0000259" key="4">
    <source>
        <dbReference type="Pfam" id="PF17748"/>
    </source>
</evidence>
<evidence type="ECO:0000256" key="1">
    <source>
        <dbReference type="SAM" id="MobiDB-lite"/>
    </source>
</evidence>
<reference evidence="5" key="1">
    <citation type="submission" date="2020-05" db="EMBL/GenBank/DDBJ databases">
        <title>Phylogenomic resolution of chytrid fungi.</title>
        <authorList>
            <person name="Stajich J.E."/>
            <person name="Amses K."/>
            <person name="Simmons R."/>
            <person name="Seto K."/>
            <person name="Myers J."/>
            <person name="Bonds A."/>
            <person name="Quandt C.A."/>
            <person name="Barry K."/>
            <person name="Liu P."/>
            <person name="Grigoriev I."/>
            <person name="Longcore J.E."/>
            <person name="James T.Y."/>
        </authorList>
    </citation>
    <scope>NUCLEOTIDE SEQUENCE</scope>
    <source>
        <strain evidence="5">JEL0318</strain>
    </source>
</reference>
<evidence type="ECO:0000259" key="3">
    <source>
        <dbReference type="Pfam" id="PF17747"/>
    </source>
</evidence>
<dbReference type="Pfam" id="PF08553">
    <property type="entry name" value="VID27"/>
    <property type="match status" value="1"/>
</dbReference>
<dbReference type="Pfam" id="PF17747">
    <property type="entry name" value="VID27_PH"/>
    <property type="match status" value="1"/>
</dbReference>
<keyword evidence="6" id="KW-1185">Reference proteome</keyword>
<dbReference type="InterPro" id="IPR040768">
    <property type="entry name" value="Vid27_PH"/>
</dbReference>
<evidence type="ECO:0000313" key="5">
    <source>
        <dbReference type="EMBL" id="KAJ3054891.1"/>
    </source>
</evidence>
<evidence type="ECO:0000259" key="2">
    <source>
        <dbReference type="Pfam" id="PF08553"/>
    </source>
</evidence>
<dbReference type="GO" id="GO:0005634">
    <property type="term" value="C:nucleus"/>
    <property type="evidence" value="ECO:0007669"/>
    <property type="project" value="TreeGrafter"/>
</dbReference>